<dbReference type="PANTHER" id="PTHR33067">
    <property type="entry name" value="RNA-DIRECTED DNA POLYMERASE-RELATED"/>
    <property type="match status" value="1"/>
</dbReference>
<feature type="region of interest" description="Disordered" evidence="1">
    <location>
        <begin position="19"/>
        <end position="50"/>
    </location>
</feature>
<evidence type="ECO:0000256" key="1">
    <source>
        <dbReference type="SAM" id="MobiDB-lite"/>
    </source>
</evidence>
<dbReference type="PANTHER" id="PTHR33067:SF9">
    <property type="entry name" value="RNA-DIRECTED DNA POLYMERASE"/>
    <property type="match status" value="1"/>
</dbReference>
<reference evidence="2" key="1">
    <citation type="submission" date="2025-08" db="UniProtKB">
        <authorList>
            <consortium name="RefSeq"/>
        </authorList>
    </citation>
    <scope>IDENTIFICATION</scope>
</reference>
<dbReference type="InterPro" id="IPR021109">
    <property type="entry name" value="Peptidase_aspartic_dom_sf"/>
</dbReference>
<name>A0A1S4C4I5_TOBAC</name>
<dbReference type="PaxDb" id="4097-A0A1S4C4I5"/>
<dbReference type="OrthoDB" id="10288833at2759"/>
<evidence type="ECO:0000313" key="2">
    <source>
        <dbReference type="RefSeq" id="XP_016496067.1"/>
    </source>
</evidence>
<organism evidence="2">
    <name type="scientific">Nicotiana tabacum</name>
    <name type="common">Common tobacco</name>
    <dbReference type="NCBI Taxonomy" id="4097"/>
    <lineage>
        <taxon>Eukaryota</taxon>
        <taxon>Viridiplantae</taxon>
        <taxon>Streptophyta</taxon>
        <taxon>Embryophyta</taxon>
        <taxon>Tracheophyta</taxon>
        <taxon>Spermatophyta</taxon>
        <taxon>Magnoliopsida</taxon>
        <taxon>eudicotyledons</taxon>
        <taxon>Gunneridae</taxon>
        <taxon>Pentapetalae</taxon>
        <taxon>asterids</taxon>
        <taxon>lamiids</taxon>
        <taxon>Solanales</taxon>
        <taxon>Solanaceae</taxon>
        <taxon>Nicotianoideae</taxon>
        <taxon>Nicotianeae</taxon>
        <taxon>Nicotiana</taxon>
    </lineage>
</organism>
<protein>
    <submittedName>
        <fullName evidence="2">Uncharacterized protein</fullName>
    </submittedName>
</protein>
<dbReference type="RefSeq" id="XP_016496067.1">
    <property type="nucleotide sequence ID" value="XM_016640581.1"/>
</dbReference>
<dbReference type="AlphaFoldDB" id="A0A1S4C4I5"/>
<dbReference type="KEGG" id="nta:107815067"/>
<proteinExistence type="predicted"/>
<sequence length="365" mass="41146">MTELVGSHTASIQKMEMQMSDFSREQNPKQKVTLPSNTIANPNDSGGGPTSHCMAITTRSAKLLPSESERVIGVEDVEQEDEAQVEVPNIVEVERNPKKVKAQDVNHENVEEKVIGEPKPLAHIPRPPPRFTQRLAKRVDNSKFEKLFDILKQLSVNILVVEAFQEMPSFAKNMKDFITKEKTIKNKMKAGLGMARPMSLRFQMVEHAITRPIGIVDDVLVKVGKFLLAADLVILDYVVDKEIPIILGRPFLAIRRALMDSERSEIKLWVNDEEVTFQASKGIKFPNSYESILVLDIVDVVEDAIEVKMEEECLGEALAVILINYNGEDMEVYMEMMNALEGFGSFTYAPKKLSFELENRSTPPR</sequence>
<feature type="compositionally biased region" description="Polar residues" evidence="1">
    <location>
        <begin position="29"/>
        <end position="44"/>
    </location>
</feature>
<dbReference type="Gene3D" id="2.40.70.10">
    <property type="entry name" value="Acid Proteases"/>
    <property type="match status" value="1"/>
</dbReference>
<accession>A0A1S4C4I5</accession>
<gene>
    <name evidence="2" type="primary">LOC107815067</name>
</gene>